<reference evidence="3 4" key="1">
    <citation type="journal article" date="2019" name="Syst. Appl. Microbiol.">
        <title>Oenococcus sicerae sp. nov., isolated from French cider.</title>
        <authorList>
            <person name="Cousin F.J."/>
            <person name="Le Guellec R."/>
            <person name="Chagnot C."/>
            <person name="Goux D."/>
            <person name="Dalmasso M."/>
            <person name="Laplace J.M."/>
            <person name="Cretenet M."/>
        </authorList>
    </citation>
    <scope>NUCLEOTIDE SEQUENCE [LARGE SCALE GENOMIC DNA]</scope>
    <source>
        <strain evidence="3 4">UCMA 15228</strain>
    </source>
</reference>
<keyword evidence="1" id="KW-1133">Transmembrane helix</keyword>
<feature type="transmembrane region" description="Helical" evidence="1">
    <location>
        <begin position="60"/>
        <end position="81"/>
    </location>
</feature>
<feature type="transmembrane region" description="Helical" evidence="1">
    <location>
        <begin position="6"/>
        <end position="31"/>
    </location>
</feature>
<gene>
    <name evidence="3" type="ORF">DLJ48_00060</name>
    <name evidence="2" type="ORF">EVC35_02550</name>
</gene>
<keyword evidence="4" id="KW-1185">Reference proteome</keyword>
<reference evidence="3" key="3">
    <citation type="submission" date="2020-01" db="EMBL/GenBank/DDBJ databases">
        <authorList>
            <person name="Cousin F.J."/>
            <person name="Le Guellec R."/>
            <person name="Cretenet M."/>
        </authorList>
    </citation>
    <scope>NUCLEOTIDE SEQUENCE</scope>
    <source>
        <strain evidence="3">UCMA 15228</strain>
    </source>
</reference>
<evidence type="ECO:0000313" key="2">
    <source>
        <dbReference type="EMBL" id="MDN6899886.1"/>
    </source>
</evidence>
<sequence length="94" mass="11209">MLVSNLLYYIYLIIHWAIDIYSWIIFLWAIVSWLPVNRGSRFVYWLDWMVEPLIRIVRRFIPLIVGIDFSPIVAMLILQLANRAVTLLFVQLLS</sequence>
<dbReference type="AlphaFoldDB" id="A0AAJ1VMQ0"/>
<protein>
    <submittedName>
        <fullName evidence="2">YggT family protein</fullName>
    </submittedName>
</protein>
<organism evidence="2 5">
    <name type="scientific">Oenococcus sicerae</name>
    <dbReference type="NCBI Taxonomy" id="2203724"/>
    <lineage>
        <taxon>Bacteria</taxon>
        <taxon>Bacillati</taxon>
        <taxon>Bacillota</taxon>
        <taxon>Bacilli</taxon>
        <taxon>Lactobacillales</taxon>
        <taxon>Lactobacillaceae</taxon>
        <taxon>Oenococcus</taxon>
    </lineage>
</organism>
<dbReference type="GO" id="GO:0016020">
    <property type="term" value="C:membrane"/>
    <property type="evidence" value="ECO:0007669"/>
    <property type="project" value="InterPro"/>
</dbReference>
<accession>A0AAJ1VMQ0</accession>
<dbReference type="RefSeq" id="WP_128687028.1">
    <property type="nucleotide sequence ID" value="NZ_SDWY01000001.1"/>
</dbReference>
<evidence type="ECO:0000313" key="3">
    <source>
        <dbReference type="EMBL" id="QAS69041.1"/>
    </source>
</evidence>
<reference evidence="2" key="2">
    <citation type="submission" date="2019-01" db="EMBL/GenBank/DDBJ databases">
        <title>Oenococcus sicerae UCMA17102.</title>
        <authorList>
            <person name="Cousin F.J."/>
            <person name="Le Guellec R."/>
            <person name="Cretenet M."/>
        </authorList>
    </citation>
    <scope>NUCLEOTIDE SEQUENCE</scope>
    <source>
        <strain evidence="2">UCMA17102</strain>
    </source>
</reference>
<evidence type="ECO:0000313" key="5">
    <source>
        <dbReference type="Proteomes" id="UP001167919"/>
    </source>
</evidence>
<keyword evidence="1" id="KW-0472">Membrane</keyword>
<proteinExistence type="predicted"/>
<dbReference type="Proteomes" id="UP000286907">
    <property type="component" value="Chromosome"/>
</dbReference>
<keyword evidence="1" id="KW-0812">Transmembrane</keyword>
<name>A0AAJ1VMQ0_9LACO</name>
<dbReference type="EMBL" id="CP029684">
    <property type="protein sequence ID" value="QAS69041.1"/>
    <property type="molecule type" value="Genomic_DNA"/>
</dbReference>
<evidence type="ECO:0000313" key="4">
    <source>
        <dbReference type="Proteomes" id="UP000286907"/>
    </source>
</evidence>
<dbReference type="InterPro" id="IPR003425">
    <property type="entry name" value="CCB3/YggT"/>
</dbReference>
<dbReference type="Pfam" id="PF02325">
    <property type="entry name" value="CCB3_YggT"/>
    <property type="match status" value="1"/>
</dbReference>
<evidence type="ECO:0000256" key="1">
    <source>
        <dbReference type="SAM" id="Phobius"/>
    </source>
</evidence>
<dbReference type="EMBL" id="SDWY01000001">
    <property type="protein sequence ID" value="MDN6899886.1"/>
    <property type="molecule type" value="Genomic_DNA"/>
</dbReference>
<dbReference type="Proteomes" id="UP001167919">
    <property type="component" value="Unassembled WGS sequence"/>
</dbReference>